<dbReference type="InterPro" id="IPR036737">
    <property type="entry name" value="OmpA-like_sf"/>
</dbReference>
<evidence type="ECO:0000313" key="7">
    <source>
        <dbReference type="EMBL" id="QUE50495.1"/>
    </source>
</evidence>
<dbReference type="AlphaFoldDB" id="A0A975G849"/>
<dbReference type="SUPFAM" id="SSF103088">
    <property type="entry name" value="OmpA-like"/>
    <property type="match status" value="1"/>
</dbReference>
<feature type="domain" description="OmpA-like" evidence="6">
    <location>
        <begin position="226"/>
        <end position="340"/>
    </location>
</feature>
<dbReference type="InterPro" id="IPR006664">
    <property type="entry name" value="OMP_bac"/>
</dbReference>
<sequence length="340" mass="37354">MNPRTFLPAFAFFALSLARLHAADAPGTKDHPMLKRVTGSEIIWGNTAKFDEMKIALEKIQYDYNAQGFKATKQETVEGAHATLYYRLPGDVSTLEAVRQYEQDLKAAGYAVAFTAANDELDDGYGRFVERIFPAALKTEGLKYLHEFNHEEQRYSVLKGKSKEGADVVVSLYAFVLKDVSTGFKKLVEDHKLQKDQTVVRVDILETKPMDARMEVVKAAEITSSISTTGRVAIYGVHFDTDKSEIKPDSADSLAEMAKAIKEGGGRYLIVGHTDNQGEYAHNQTLSDRRAAAVTSALASRYGIPSSTLIPVGVGMAAPVAPNTDEAGRAKNRRVEIVKM</sequence>
<dbReference type="PRINTS" id="PR01021">
    <property type="entry name" value="OMPADOMAIN"/>
</dbReference>
<evidence type="ECO:0000256" key="5">
    <source>
        <dbReference type="SAM" id="SignalP"/>
    </source>
</evidence>
<dbReference type="InterPro" id="IPR050330">
    <property type="entry name" value="Bact_OuterMem_StrucFunc"/>
</dbReference>
<keyword evidence="3" id="KW-0998">Cell outer membrane</keyword>
<organism evidence="7 8">
    <name type="scientific">Luteolibacter ambystomatis</name>
    <dbReference type="NCBI Taxonomy" id="2824561"/>
    <lineage>
        <taxon>Bacteria</taxon>
        <taxon>Pseudomonadati</taxon>
        <taxon>Verrucomicrobiota</taxon>
        <taxon>Verrucomicrobiia</taxon>
        <taxon>Verrucomicrobiales</taxon>
        <taxon>Verrucomicrobiaceae</taxon>
        <taxon>Luteolibacter</taxon>
    </lineage>
</organism>
<dbReference type="CDD" id="cd07185">
    <property type="entry name" value="OmpA_C-like"/>
    <property type="match status" value="1"/>
</dbReference>
<dbReference type="RefSeq" id="WP_211630635.1">
    <property type="nucleotide sequence ID" value="NZ_CP073100.1"/>
</dbReference>
<evidence type="ECO:0000256" key="1">
    <source>
        <dbReference type="ARBA" id="ARBA00004442"/>
    </source>
</evidence>
<reference evidence="7" key="1">
    <citation type="submission" date="2021-04" db="EMBL/GenBank/DDBJ databases">
        <title>Luteolibacter sp. 32A isolated from the skin of an Anderson's salamander (Ambystoma andersonii).</title>
        <authorList>
            <person name="Spergser J."/>
            <person name="Busse H.-J."/>
        </authorList>
    </citation>
    <scope>NUCLEOTIDE SEQUENCE</scope>
    <source>
        <strain evidence="7">32A</strain>
    </source>
</reference>
<dbReference type="EMBL" id="CP073100">
    <property type="protein sequence ID" value="QUE50495.1"/>
    <property type="molecule type" value="Genomic_DNA"/>
</dbReference>
<evidence type="ECO:0000259" key="6">
    <source>
        <dbReference type="PROSITE" id="PS51123"/>
    </source>
</evidence>
<dbReference type="Gene3D" id="3.30.1330.60">
    <property type="entry name" value="OmpA-like domain"/>
    <property type="match status" value="1"/>
</dbReference>
<dbReference type="PROSITE" id="PS51123">
    <property type="entry name" value="OMPA_2"/>
    <property type="match status" value="1"/>
</dbReference>
<protein>
    <submittedName>
        <fullName evidence="7">OmpA family protein</fullName>
    </submittedName>
</protein>
<dbReference type="GO" id="GO:0009279">
    <property type="term" value="C:cell outer membrane"/>
    <property type="evidence" value="ECO:0007669"/>
    <property type="project" value="UniProtKB-SubCell"/>
</dbReference>
<dbReference type="InterPro" id="IPR006665">
    <property type="entry name" value="OmpA-like"/>
</dbReference>
<dbReference type="KEGG" id="lamb:KBB96_16725"/>
<evidence type="ECO:0000256" key="4">
    <source>
        <dbReference type="PROSITE-ProRule" id="PRU00473"/>
    </source>
</evidence>
<gene>
    <name evidence="7" type="ORF">KBB96_16725</name>
</gene>
<accession>A0A975G849</accession>
<dbReference type="Pfam" id="PF00691">
    <property type="entry name" value="OmpA"/>
    <property type="match status" value="1"/>
</dbReference>
<evidence type="ECO:0000256" key="2">
    <source>
        <dbReference type="ARBA" id="ARBA00023136"/>
    </source>
</evidence>
<dbReference type="PANTHER" id="PTHR30329">
    <property type="entry name" value="STATOR ELEMENT OF FLAGELLAR MOTOR COMPLEX"/>
    <property type="match status" value="1"/>
</dbReference>
<evidence type="ECO:0000256" key="3">
    <source>
        <dbReference type="ARBA" id="ARBA00023237"/>
    </source>
</evidence>
<evidence type="ECO:0000313" key="8">
    <source>
        <dbReference type="Proteomes" id="UP000676169"/>
    </source>
</evidence>
<keyword evidence="8" id="KW-1185">Reference proteome</keyword>
<feature type="signal peptide" evidence="5">
    <location>
        <begin position="1"/>
        <end position="22"/>
    </location>
</feature>
<keyword evidence="2 4" id="KW-0472">Membrane</keyword>
<comment type="subcellular location">
    <subcellularLocation>
        <location evidence="1">Cell outer membrane</location>
    </subcellularLocation>
</comment>
<proteinExistence type="predicted"/>
<name>A0A975G849_9BACT</name>
<feature type="chain" id="PRO_5038053188" evidence="5">
    <location>
        <begin position="23"/>
        <end position="340"/>
    </location>
</feature>
<keyword evidence="5" id="KW-0732">Signal</keyword>
<dbReference type="PANTHER" id="PTHR30329:SF21">
    <property type="entry name" value="LIPOPROTEIN YIAD-RELATED"/>
    <property type="match status" value="1"/>
</dbReference>
<dbReference type="Proteomes" id="UP000676169">
    <property type="component" value="Chromosome"/>
</dbReference>